<dbReference type="OrthoDB" id="6975388at2"/>
<evidence type="ECO:0000259" key="4">
    <source>
        <dbReference type="Pfam" id="PF06958"/>
    </source>
</evidence>
<dbReference type="EMBL" id="CP040428">
    <property type="protein sequence ID" value="QCT22692.1"/>
    <property type="molecule type" value="Genomic_DNA"/>
</dbReference>
<keyword evidence="3" id="KW-0078">Bacteriocin</keyword>
<gene>
    <name evidence="5" type="ORF">FEM41_13530</name>
</gene>
<dbReference type="Proteomes" id="UP000302163">
    <property type="component" value="Chromosome"/>
</dbReference>
<accession>A0A4P8YUK3</accession>
<keyword evidence="1" id="KW-0929">Antimicrobial</keyword>
<dbReference type="Pfam" id="PF06958">
    <property type="entry name" value="Pyocin_S"/>
    <property type="match status" value="1"/>
</dbReference>
<dbReference type="InterPro" id="IPR036302">
    <property type="entry name" value="Pyosin/cloacin_T_dom_sf"/>
</dbReference>
<name>A0A4P8YUK3_9ENTR</name>
<evidence type="ECO:0000313" key="6">
    <source>
        <dbReference type="Proteomes" id="UP000302163"/>
    </source>
</evidence>
<organism evidence="5 6">
    <name type="scientific">Jejubacter calystegiae</name>
    <dbReference type="NCBI Taxonomy" id="2579935"/>
    <lineage>
        <taxon>Bacteria</taxon>
        <taxon>Pseudomonadati</taxon>
        <taxon>Pseudomonadota</taxon>
        <taxon>Gammaproteobacteria</taxon>
        <taxon>Enterobacterales</taxon>
        <taxon>Enterobacteriaceae</taxon>
        <taxon>Jejubacter</taxon>
    </lineage>
</organism>
<sequence length="303" mass="33679">MSGHNFSESGIQFEEGATSVELPVRAALSYEEGQLSLKLIKTGEGIPGTVPVLTPVRDEATGLDIITLPAVGATPPRTILINPVPAPSGTTHTGNTGPLPVTPVHTGSEIKVLKPVVILPSPWPYPQRWFDFVYWRLDAKGTGIEPVYVVISNIYGETDTVGKYSGREYNSKKCGGPILDLDWRSARIDRKGVDKVKLHTGRFAESDANKVMIARLEKILQGELQPTDTDKRFYTHEIRELERYRNLGIKDGTVPKNFQEQKAIWNNTHSATLEDYKIDERNKPLYSSDAIKAAEEQAKREEL</sequence>
<dbReference type="InterPro" id="IPR016128">
    <property type="entry name" value="Pyosin/cloacin_T_dom"/>
</dbReference>
<dbReference type="GO" id="GO:0031640">
    <property type="term" value="P:killing of cells of another organism"/>
    <property type="evidence" value="ECO:0007669"/>
    <property type="project" value="UniProtKB-KW"/>
</dbReference>
<feature type="domain" description="Pyosin/cloacin translocation" evidence="4">
    <location>
        <begin position="16"/>
        <end position="150"/>
    </location>
</feature>
<dbReference type="KEGG" id="izh:FEM41_13530"/>
<evidence type="ECO:0000256" key="2">
    <source>
        <dbReference type="ARBA" id="ARBA00023022"/>
    </source>
</evidence>
<proteinExistence type="predicted"/>
<keyword evidence="6" id="KW-1185">Reference proteome</keyword>
<dbReference type="GO" id="GO:0042742">
    <property type="term" value="P:defense response to bacterium"/>
    <property type="evidence" value="ECO:0007669"/>
    <property type="project" value="UniProtKB-KW"/>
</dbReference>
<dbReference type="AlphaFoldDB" id="A0A4P8YUK3"/>
<evidence type="ECO:0000313" key="5">
    <source>
        <dbReference type="EMBL" id="QCT22692.1"/>
    </source>
</evidence>
<dbReference type="SUPFAM" id="SSF69369">
    <property type="entry name" value="Cloacin translocation domain"/>
    <property type="match status" value="1"/>
</dbReference>
<reference evidence="5 6" key="1">
    <citation type="submission" date="2019-05" db="EMBL/GenBank/DDBJ databases">
        <title>Complete genome sequence of Izhakiella calystegiae KSNA2, an endophyte isolated from beach morning glory (Calystegia soldanella).</title>
        <authorList>
            <person name="Jiang L."/>
            <person name="Jeong J.C."/>
            <person name="Kim C.Y."/>
            <person name="Kim D.H."/>
            <person name="Kim S.W."/>
            <person name="Lee j."/>
        </authorList>
    </citation>
    <scope>NUCLEOTIDE SEQUENCE [LARGE SCALE GENOMIC DNA]</scope>
    <source>
        <strain evidence="5 6">KSNA2</strain>
    </source>
</reference>
<evidence type="ECO:0000256" key="1">
    <source>
        <dbReference type="ARBA" id="ARBA00022529"/>
    </source>
</evidence>
<evidence type="ECO:0000256" key="3">
    <source>
        <dbReference type="ARBA" id="ARBA00023048"/>
    </source>
</evidence>
<protein>
    <submittedName>
        <fullName evidence="5">Pyocin</fullName>
    </submittedName>
</protein>
<keyword evidence="2" id="KW-0044">Antibiotic</keyword>